<protein>
    <submittedName>
        <fullName evidence="3">Polyisoprenoid-binding protein YceI</fullName>
    </submittedName>
</protein>
<dbReference type="SUPFAM" id="SSF101874">
    <property type="entry name" value="YceI-like"/>
    <property type="match status" value="1"/>
</dbReference>
<gene>
    <name evidence="3" type="ORF">SAMN04488120_101159</name>
</gene>
<dbReference type="RefSeq" id="WP_091530110.1">
    <property type="nucleotide sequence ID" value="NZ_FOOC01000001.1"/>
</dbReference>
<dbReference type="PANTHER" id="PTHR34406">
    <property type="entry name" value="PROTEIN YCEI"/>
    <property type="match status" value="1"/>
</dbReference>
<sequence>MKRRLLALMLLTTGGVAVAAPETYVIDDTHTLPTFEVSHLGFSTTRGSFTRTQGTIVLDRAAKTGRIEVTIDANSLHTAVPKLTEHLKNPDFFDVAKYPTITFKSNQLEFDGDELEAVTGELTMHGVTRPVTLEITHFVCKEHPMKKVPHCGADAEATIRRSDWGISAYSPAIGEEVKLKIQVEASKQP</sequence>
<feature type="signal peptide" evidence="1">
    <location>
        <begin position="1"/>
        <end position="19"/>
    </location>
</feature>
<organism evidence="3 4">
    <name type="scientific">Fontimonas thermophila</name>
    <dbReference type="NCBI Taxonomy" id="1076937"/>
    <lineage>
        <taxon>Bacteria</taxon>
        <taxon>Pseudomonadati</taxon>
        <taxon>Pseudomonadota</taxon>
        <taxon>Gammaproteobacteria</taxon>
        <taxon>Nevskiales</taxon>
        <taxon>Nevskiaceae</taxon>
        <taxon>Fontimonas</taxon>
    </lineage>
</organism>
<evidence type="ECO:0000256" key="1">
    <source>
        <dbReference type="SAM" id="SignalP"/>
    </source>
</evidence>
<dbReference type="AlphaFoldDB" id="A0A1I2H5J2"/>
<dbReference type="InterPro" id="IPR036761">
    <property type="entry name" value="TTHA0802/YceI-like_sf"/>
</dbReference>
<evidence type="ECO:0000259" key="2">
    <source>
        <dbReference type="SMART" id="SM00867"/>
    </source>
</evidence>
<dbReference type="OrthoDB" id="9811006at2"/>
<keyword evidence="1" id="KW-0732">Signal</keyword>
<proteinExistence type="predicted"/>
<dbReference type="EMBL" id="FOOC01000001">
    <property type="protein sequence ID" value="SFF24828.1"/>
    <property type="molecule type" value="Genomic_DNA"/>
</dbReference>
<name>A0A1I2H5J2_9GAMM</name>
<dbReference type="PANTHER" id="PTHR34406:SF1">
    <property type="entry name" value="PROTEIN YCEI"/>
    <property type="match status" value="1"/>
</dbReference>
<reference evidence="3 4" key="1">
    <citation type="submission" date="2016-10" db="EMBL/GenBank/DDBJ databases">
        <authorList>
            <person name="de Groot N.N."/>
        </authorList>
    </citation>
    <scope>NUCLEOTIDE SEQUENCE [LARGE SCALE GENOMIC DNA]</scope>
    <source>
        <strain evidence="3 4">DSM 23609</strain>
    </source>
</reference>
<accession>A0A1I2H5J2</accession>
<keyword evidence="4" id="KW-1185">Reference proteome</keyword>
<dbReference type="SMART" id="SM00867">
    <property type="entry name" value="YceI"/>
    <property type="match status" value="1"/>
</dbReference>
<dbReference type="Gene3D" id="2.40.128.110">
    <property type="entry name" value="Lipid/polyisoprenoid-binding, YceI-like"/>
    <property type="match status" value="1"/>
</dbReference>
<dbReference type="Pfam" id="PF04264">
    <property type="entry name" value="YceI"/>
    <property type="match status" value="1"/>
</dbReference>
<dbReference type="STRING" id="1076937.SAMN04488120_101159"/>
<evidence type="ECO:0000313" key="3">
    <source>
        <dbReference type="EMBL" id="SFF24828.1"/>
    </source>
</evidence>
<feature type="chain" id="PRO_5011583535" evidence="1">
    <location>
        <begin position="20"/>
        <end position="189"/>
    </location>
</feature>
<feature type="domain" description="Lipid/polyisoprenoid-binding YceI-like" evidence="2">
    <location>
        <begin position="23"/>
        <end position="186"/>
    </location>
</feature>
<dbReference type="InterPro" id="IPR007372">
    <property type="entry name" value="Lipid/polyisoprenoid-bd_YceI"/>
</dbReference>
<evidence type="ECO:0000313" key="4">
    <source>
        <dbReference type="Proteomes" id="UP000199771"/>
    </source>
</evidence>
<dbReference type="Proteomes" id="UP000199771">
    <property type="component" value="Unassembled WGS sequence"/>
</dbReference>